<gene>
    <name evidence="1" type="ORF">ACFQ3T_12215</name>
</gene>
<evidence type="ECO:0000313" key="1">
    <source>
        <dbReference type="EMBL" id="MFD1147893.1"/>
    </source>
</evidence>
<dbReference type="RefSeq" id="WP_380723355.1">
    <property type="nucleotide sequence ID" value="NZ_JBHTLK010000049.1"/>
</dbReference>
<accession>A0ABW3QSU1</accession>
<keyword evidence="2" id="KW-1185">Reference proteome</keyword>
<dbReference type="EMBL" id="JBHTLK010000049">
    <property type="protein sequence ID" value="MFD1147893.1"/>
    <property type="molecule type" value="Genomic_DNA"/>
</dbReference>
<organism evidence="1 2">
    <name type="scientific">Saccharothrix hoggarensis</name>
    <dbReference type="NCBI Taxonomy" id="913853"/>
    <lineage>
        <taxon>Bacteria</taxon>
        <taxon>Bacillati</taxon>
        <taxon>Actinomycetota</taxon>
        <taxon>Actinomycetes</taxon>
        <taxon>Pseudonocardiales</taxon>
        <taxon>Pseudonocardiaceae</taxon>
        <taxon>Saccharothrix</taxon>
    </lineage>
</organism>
<evidence type="ECO:0000313" key="2">
    <source>
        <dbReference type="Proteomes" id="UP001597168"/>
    </source>
</evidence>
<protein>
    <submittedName>
        <fullName evidence="1">Uncharacterized protein</fullName>
    </submittedName>
</protein>
<name>A0ABW3QSU1_9PSEU</name>
<sequence length="115" mass="12776">MQFVHDYLQLRFDAPGTEQPVLNCYVMPTAIVEERRYTDGPPGYADALRSLISATVVATEEAIGIGLRIEFDNGTLVLHPTPTELDGPEIAMLNGFTDGQWMCWRPGEDSFEDLA</sequence>
<dbReference type="Proteomes" id="UP001597168">
    <property type="component" value="Unassembled WGS sequence"/>
</dbReference>
<proteinExistence type="predicted"/>
<reference evidence="2" key="1">
    <citation type="journal article" date="2019" name="Int. J. Syst. Evol. Microbiol.">
        <title>The Global Catalogue of Microorganisms (GCM) 10K type strain sequencing project: providing services to taxonomists for standard genome sequencing and annotation.</title>
        <authorList>
            <consortium name="The Broad Institute Genomics Platform"/>
            <consortium name="The Broad Institute Genome Sequencing Center for Infectious Disease"/>
            <person name="Wu L."/>
            <person name="Ma J."/>
        </authorList>
    </citation>
    <scope>NUCLEOTIDE SEQUENCE [LARGE SCALE GENOMIC DNA]</scope>
    <source>
        <strain evidence="2">CCUG 60214</strain>
    </source>
</reference>
<comment type="caution">
    <text evidence="1">The sequence shown here is derived from an EMBL/GenBank/DDBJ whole genome shotgun (WGS) entry which is preliminary data.</text>
</comment>